<dbReference type="InterPro" id="IPR004136">
    <property type="entry name" value="NMO"/>
</dbReference>
<dbReference type="AlphaFoldDB" id="A0A9D1H618"/>
<keyword evidence="3" id="KW-0285">Flavoprotein</keyword>
<evidence type="ECO:0000256" key="4">
    <source>
        <dbReference type="ARBA" id="ARBA00022643"/>
    </source>
</evidence>
<dbReference type="GO" id="GO:0018580">
    <property type="term" value="F:nitronate monooxygenase activity"/>
    <property type="evidence" value="ECO:0007669"/>
    <property type="project" value="InterPro"/>
</dbReference>
<name>A0A9D1H618_9FIRM</name>
<comment type="caution">
    <text evidence="6">The sequence shown here is derived from an EMBL/GenBank/DDBJ whole genome shotgun (WGS) entry which is preliminary data.</text>
</comment>
<accession>A0A9D1H618</accession>
<evidence type="ECO:0000256" key="1">
    <source>
        <dbReference type="ARBA" id="ARBA00003535"/>
    </source>
</evidence>
<dbReference type="InterPro" id="IPR017569">
    <property type="entry name" value="Enoyl_ACP_red-II_put"/>
</dbReference>
<dbReference type="EMBL" id="DVLW01000106">
    <property type="protein sequence ID" value="HIT94308.1"/>
    <property type="molecule type" value="Genomic_DNA"/>
</dbReference>
<dbReference type="Gene3D" id="3.20.20.70">
    <property type="entry name" value="Aldolase class I"/>
    <property type="match status" value="1"/>
</dbReference>
<dbReference type="SUPFAM" id="SSF51412">
    <property type="entry name" value="Inosine monophosphate dehydrogenase (IMPDH)"/>
    <property type="match status" value="1"/>
</dbReference>
<dbReference type="NCBIfam" id="TIGR03151">
    <property type="entry name" value="enACPred_II"/>
    <property type="match status" value="1"/>
</dbReference>
<sequence length="343" mass="36338">MAESLFCLRDGWKQFLPRVTGTEKEGINMKTRITELLGIQYPIFQGGMAWVAEANLAAAVSNAGGLGIIAGGSAPGEVIRGEIRKCREMTDKPFGVNIMLMSPNADDLARIVVEEGVKVVTTGAGNPGKYMEQWKAAGIVVVPVIPSVALAKRMERAGADAVIAEGMESGGHIGQITTMCLVPQVVDAVKIPVIAAGGIADGRGLAAAMMMGAEGVQCGTVFLASPECQIHPNYKEMVLGAKDTDSAITGGICVGGAPCRQVKNRYTRKVVEAERAGKPFAEIEELTIGSLRRAVQEGDKENGSFMCGQIGGMVNEIRPCAEIIKSMFDGAEKLLKTRYTELY</sequence>
<evidence type="ECO:0000256" key="5">
    <source>
        <dbReference type="ARBA" id="ARBA00023002"/>
    </source>
</evidence>
<evidence type="ECO:0000313" key="6">
    <source>
        <dbReference type="EMBL" id="HIT94308.1"/>
    </source>
</evidence>
<evidence type="ECO:0000256" key="3">
    <source>
        <dbReference type="ARBA" id="ARBA00022630"/>
    </source>
</evidence>
<keyword evidence="5" id="KW-0560">Oxidoreductase</keyword>
<evidence type="ECO:0000313" key="7">
    <source>
        <dbReference type="Proteomes" id="UP000824160"/>
    </source>
</evidence>
<dbReference type="CDD" id="cd04730">
    <property type="entry name" value="NPD_like"/>
    <property type="match status" value="1"/>
</dbReference>
<proteinExistence type="predicted"/>
<dbReference type="PANTHER" id="PTHR32332">
    <property type="entry name" value="2-NITROPROPANE DIOXYGENASE"/>
    <property type="match status" value="1"/>
</dbReference>
<dbReference type="InterPro" id="IPR013785">
    <property type="entry name" value="Aldolase_TIM"/>
</dbReference>
<gene>
    <name evidence="6" type="primary">fabK</name>
    <name evidence="6" type="ORF">IAC43_03920</name>
</gene>
<reference evidence="6" key="1">
    <citation type="submission" date="2020-10" db="EMBL/GenBank/DDBJ databases">
        <authorList>
            <person name="Gilroy R."/>
        </authorList>
    </citation>
    <scope>NUCLEOTIDE SEQUENCE</scope>
    <source>
        <strain evidence="6">ChiBcec7-5410</strain>
    </source>
</reference>
<dbReference type="Proteomes" id="UP000824160">
    <property type="component" value="Unassembled WGS sequence"/>
</dbReference>
<dbReference type="PANTHER" id="PTHR32332:SF20">
    <property type="entry name" value="2-NITROPROPANE DIOXYGENASE-LIKE PROTEIN"/>
    <property type="match status" value="1"/>
</dbReference>
<protein>
    <recommendedName>
        <fullName evidence="2">Probable nitronate monooxygenase</fullName>
    </recommendedName>
</protein>
<evidence type="ECO:0000256" key="2">
    <source>
        <dbReference type="ARBA" id="ARBA00013457"/>
    </source>
</evidence>
<dbReference type="Pfam" id="PF03060">
    <property type="entry name" value="NMO"/>
    <property type="match status" value="1"/>
</dbReference>
<comment type="function">
    <text evidence="1">Nitronate monooxygenase that uses molecular oxygen to catalyze the oxidative denitrification of alkyl nitronates. Acts on propionate 3-nitronate (P3N), the presumed physiological substrate. Probably functions in the detoxification of P3N, a metabolic poison produced by plants and fungi as a defense mechanism.</text>
</comment>
<organism evidence="6 7">
    <name type="scientific">Candidatus Faecivivens stercoripullorum</name>
    <dbReference type="NCBI Taxonomy" id="2840805"/>
    <lineage>
        <taxon>Bacteria</taxon>
        <taxon>Bacillati</taxon>
        <taxon>Bacillota</taxon>
        <taxon>Clostridia</taxon>
        <taxon>Eubacteriales</taxon>
        <taxon>Oscillospiraceae</taxon>
        <taxon>Oscillospiraceae incertae sedis</taxon>
        <taxon>Candidatus Faecivivens</taxon>
    </lineage>
</organism>
<reference evidence="6" key="2">
    <citation type="journal article" date="2021" name="PeerJ">
        <title>Extensive microbial diversity within the chicken gut microbiome revealed by metagenomics and culture.</title>
        <authorList>
            <person name="Gilroy R."/>
            <person name="Ravi A."/>
            <person name="Getino M."/>
            <person name="Pursley I."/>
            <person name="Horton D.L."/>
            <person name="Alikhan N.F."/>
            <person name="Baker D."/>
            <person name="Gharbi K."/>
            <person name="Hall N."/>
            <person name="Watson M."/>
            <person name="Adriaenssens E.M."/>
            <person name="Foster-Nyarko E."/>
            <person name="Jarju S."/>
            <person name="Secka A."/>
            <person name="Antonio M."/>
            <person name="Oren A."/>
            <person name="Chaudhuri R.R."/>
            <person name="La Ragione R."/>
            <person name="Hildebrand F."/>
            <person name="Pallen M.J."/>
        </authorList>
    </citation>
    <scope>NUCLEOTIDE SEQUENCE</scope>
    <source>
        <strain evidence="6">ChiBcec7-5410</strain>
    </source>
</reference>
<keyword evidence="4" id="KW-0288">FMN</keyword>